<keyword evidence="4 14" id="KW-0645">Protease</keyword>
<evidence type="ECO:0000256" key="2">
    <source>
        <dbReference type="ARBA" id="ARBA00007931"/>
    </source>
</evidence>
<organism evidence="19 20">
    <name type="scientific">Jannaschia aquimarina</name>
    <dbReference type="NCBI Taxonomy" id="935700"/>
    <lineage>
        <taxon>Bacteria</taxon>
        <taxon>Pseudomonadati</taxon>
        <taxon>Pseudomonadota</taxon>
        <taxon>Alphaproteobacteria</taxon>
        <taxon>Rhodobacterales</taxon>
        <taxon>Roseobacteraceae</taxon>
        <taxon>Jannaschia</taxon>
    </lineage>
</organism>
<feature type="domain" description="CBS" evidence="18">
    <location>
        <begin position="316"/>
        <end position="373"/>
    </location>
</feature>
<keyword evidence="20" id="KW-1185">Reference proteome</keyword>
<dbReference type="Pfam" id="PF00571">
    <property type="entry name" value="CBS"/>
    <property type="match status" value="2"/>
</dbReference>
<evidence type="ECO:0000256" key="17">
    <source>
        <dbReference type="PROSITE-ProRule" id="PRU00703"/>
    </source>
</evidence>
<feature type="binding site" evidence="16">
    <location>
        <position position="68"/>
    </location>
    <ligand>
        <name>Zn(2+)</name>
        <dbReference type="ChEBI" id="CHEBI:29105"/>
        <note>catalytic</note>
    </ligand>
</feature>
<keyword evidence="8 14" id="KW-0378">Hydrolase</keyword>
<evidence type="ECO:0000256" key="10">
    <source>
        <dbReference type="ARBA" id="ARBA00022989"/>
    </source>
</evidence>
<keyword evidence="6 14" id="KW-0479">Metal-binding</keyword>
<gene>
    <name evidence="19" type="primary">rip3</name>
    <name evidence="19" type="ORF">jaqu_39080</name>
</gene>
<feature type="domain" description="CBS" evidence="18">
    <location>
        <begin position="252"/>
        <end position="309"/>
    </location>
</feature>
<dbReference type="SMART" id="SM00116">
    <property type="entry name" value="CBS"/>
    <property type="match status" value="2"/>
</dbReference>
<keyword evidence="12 17" id="KW-0129">CBS domain</keyword>
<keyword evidence="9 14" id="KW-0862">Zinc</keyword>
<comment type="similarity">
    <text evidence="2 14">Belongs to the peptidase M50B family.</text>
</comment>
<dbReference type="Pfam" id="PF02163">
    <property type="entry name" value="Peptidase_M50"/>
    <property type="match status" value="2"/>
</dbReference>
<dbReference type="EMBL" id="JYFE01000080">
    <property type="protein sequence ID" value="KIT14318.1"/>
    <property type="molecule type" value="Genomic_DNA"/>
</dbReference>
<feature type="binding site" evidence="16">
    <location>
        <position position="72"/>
    </location>
    <ligand>
        <name>Zn(2+)</name>
        <dbReference type="ChEBI" id="CHEBI:29105"/>
        <note>catalytic</note>
    </ligand>
</feature>
<evidence type="ECO:0000256" key="9">
    <source>
        <dbReference type="ARBA" id="ARBA00022833"/>
    </source>
</evidence>
<name>A0A0D1D2M2_9RHOB</name>
<dbReference type="STRING" id="935700.jaqu_39080"/>
<keyword evidence="7" id="KW-0677">Repeat</keyword>
<dbReference type="SUPFAM" id="SSF54631">
    <property type="entry name" value="CBS-domain pair"/>
    <property type="match status" value="1"/>
</dbReference>
<dbReference type="GO" id="GO:0005886">
    <property type="term" value="C:plasma membrane"/>
    <property type="evidence" value="ECO:0007669"/>
    <property type="project" value="UniProtKB-SubCell"/>
</dbReference>
<dbReference type="GO" id="GO:0008237">
    <property type="term" value="F:metallopeptidase activity"/>
    <property type="evidence" value="ECO:0007669"/>
    <property type="project" value="UniProtKB-UniRule"/>
</dbReference>
<proteinExistence type="inferred from homology"/>
<evidence type="ECO:0000256" key="5">
    <source>
        <dbReference type="ARBA" id="ARBA00022692"/>
    </source>
</evidence>
<feature type="binding site" evidence="16">
    <location>
        <position position="167"/>
    </location>
    <ligand>
        <name>Zn(2+)</name>
        <dbReference type="ChEBI" id="CHEBI:29105"/>
        <note>catalytic</note>
    </ligand>
</feature>
<comment type="cofactor">
    <cofactor evidence="14 16">
        <name>Zn(2+)</name>
        <dbReference type="ChEBI" id="CHEBI:29105"/>
    </cofactor>
    <text evidence="14 16">Binds 1 zinc ion per subunit.</text>
</comment>
<dbReference type="GO" id="GO:0046872">
    <property type="term" value="F:metal ion binding"/>
    <property type="evidence" value="ECO:0007669"/>
    <property type="project" value="UniProtKB-UniRule"/>
</dbReference>
<evidence type="ECO:0000256" key="1">
    <source>
        <dbReference type="ARBA" id="ARBA00004651"/>
    </source>
</evidence>
<dbReference type="Proteomes" id="UP000032232">
    <property type="component" value="Unassembled WGS sequence"/>
</dbReference>
<evidence type="ECO:0000256" key="8">
    <source>
        <dbReference type="ARBA" id="ARBA00022801"/>
    </source>
</evidence>
<feature type="active site" evidence="15">
    <location>
        <position position="69"/>
    </location>
</feature>
<dbReference type="InterPro" id="IPR008915">
    <property type="entry name" value="Peptidase_M50"/>
</dbReference>
<evidence type="ECO:0000256" key="13">
    <source>
        <dbReference type="ARBA" id="ARBA00023136"/>
    </source>
</evidence>
<keyword evidence="11 14" id="KW-0482">Metalloprotease</keyword>
<comment type="subcellular location">
    <subcellularLocation>
        <location evidence="1 14">Cell membrane</location>
        <topology evidence="1 14">Multi-pass membrane protein</topology>
    </subcellularLocation>
</comment>
<evidence type="ECO:0000256" key="14">
    <source>
        <dbReference type="PIRNR" id="PIRNR006404"/>
    </source>
</evidence>
<dbReference type="PATRIC" id="fig|935700.4.peg.4029"/>
<evidence type="ECO:0000256" key="11">
    <source>
        <dbReference type="ARBA" id="ARBA00023049"/>
    </source>
</evidence>
<feature type="transmembrane region" description="Helical" evidence="14">
    <location>
        <begin position="111"/>
        <end position="128"/>
    </location>
</feature>
<dbReference type="PANTHER" id="PTHR39188:SF3">
    <property type="entry name" value="STAGE IV SPORULATION PROTEIN FB"/>
    <property type="match status" value="1"/>
</dbReference>
<accession>A0A0D1D2M2</accession>
<keyword evidence="3 14" id="KW-1003">Cell membrane</keyword>
<dbReference type="InterPro" id="IPR016483">
    <property type="entry name" value="UCP006404_Pept_M50_CBS"/>
</dbReference>
<feature type="transmembrane region" description="Helical" evidence="14">
    <location>
        <begin position="140"/>
        <end position="161"/>
    </location>
</feature>
<evidence type="ECO:0000259" key="18">
    <source>
        <dbReference type="PROSITE" id="PS51371"/>
    </source>
</evidence>
<evidence type="ECO:0000256" key="3">
    <source>
        <dbReference type="ARBA" id="ARBA00022475"/>
    </source>
</evidence>
<feature type="transmembrane region" description="Helical" evidence="14">
    <location>
        <begin position="50"/>
        <end position="71"/>
    </location>
</feature>
<dbReference type="CDD" id="cd06164">
    <property type="entry name" value="S2P-M50_SpoIVFB_CBS"/>
    <property type="match status" value="1"/>
</dbReference>
<dbReference type="GO" id="GO:0006508">
    <property type="term" value="P:proteolysis"/>
    <property type="evidence" value="ECO:0007669"/>
    <property type="project" value="UniProtKB-KW"/>
</dbReference>
<evidence type="ECO:0000256" key="12">
    <source>
        <dbReference type="ARBA" id="ARBA00023122"/>
    </source>
</evidence>
<dbReference type="PANTHER" id="PTHR39188">
    <property type="entry name" value="MEMBRANE-ASSOCIATED ZINC METALLOPROTEASE M50B"/>
    <property type="match status" value="1"/>
</dbReference>
<keyword evidence="5 14" id="KW-0812">Transmembrane</keyword>
<sequence>MWGRSISLGKIAGIDLRLDASWFLVAALLTWSLAAGYFPGLVPDQTPLRLFSAALIAMFGLFGSLILHEYAHALVARQHRMEVPAITLFLFGGVAELRTEPPNARAEFRVAIAGPLMSLAIAGVAMLLSRIGEAAGLSELPLAVLVYLAAANLLIAIFNMLPAFPLDGGRVFRSFLWSRSGDLTRATLTAGKVSSWIALGMIILGVLSILSGFGAGGLWPVLIGIFILTAAQATRSQVLLQDAVAGLSILDMEQRDPIVAAPDATLQEVVDDVMLRHALSYVPVVEEGVPVGEIDMAAIRGVERGLWATTRVGDVARPIGSEDVVSPGDDARELLDRMVRDGRRKFLVLDGRRLVGIVTLSDLFARSRMKAELSKPRG</sequence>
<feature type="transmembrane region" description="Helical" evidence="14">
    <location>
        <begin position="20"/>
        <end position="38"/>
    </location>
</feature>
<dbReference type="InterPro" id="IPR000644">
    <property type="entry name" value="CBS_dom"/>
</dbReference>
<dbReference type="PROSITE" id="PS51371">
    <property type="entry name" value="CBS"/>
    <property type="match status" value="2"/>
</dbReference>
<dbReference type="Gene3D" id="3.10.580.10">
    <property type="entry name" value="CBS-domain"/>
    <property type="match status" value="2"/>
</dbReference>
<dbReference type="PIRSF" id="PIRSF006404">
    <property type="entry name" value="UCP006404_Pept_M50_CBS"/>
    <property type="match status" value="1"/>
</dbReference>
<evidence type="ECO:0000313" key="20">
    <source>
        <dbReference type="Proteomes" id="UP000032232"/>
    </source>
</evidence>
<protein>
    <recommendedName>
        <fullName evidence="14">Zinc metalloprotease</fullName>
    </recommendedName>
</protein>
<evidence type="ECO:0000256" key="6">
    <source>
        <dbReference type="ARBA" id="ARBA00022723"/>
    </source>
</evidence>
<evidence type="ECO:0000256" key="16">
    <source>
        <dbReference type="PIRSR" id="PIRSR006404-2"/>
    </source>
</evidence>
<reference evidence="19 20" key="1">
    <citation type="submission" date="2015-02" db="EMBL/GenBank/DDBJ databases">
        <title>Genome Sequence of Jannaschia aquimarina DSM28248, a member of the Roseobacter clade.</title>
        <authorList>
            <person name="Voget S."/>
            <person name="Daniel R."/>
        </authorList>
    </citation>
    <scope>NUCLEOTIDE SEQUENCE [LARGE SCALE GENOMIC DNA]</scope>
    <source>
        <strain evidence="19 20">GSW-M26</strain>
    </source>
</reference>
<feature type="transmembrane region" description="Helical" evidence="14">
    <location>
        <begin position="196"/>
        <end position="228"/>
    </location>
</feature>
<evidence type="ECO:0000256" key="15">
    <source>
        <dbReference type="PIRSR" id="PIRSR006404-1"/>
    </source>
</evidence>
<comment type="caution">
    <text evidence="19">The sequence shown here is derived from an EMBL/GenBank/DDBJ whole genome shotgun (WGS) entry which is preliminary data.</text>
</comment>
<evidence type="ECO:0000256" key="4">
    <source>
        <dbReference type="ARBA" id="ARBA00022670"/>
    </source>
</evidence>
<evidence type="ECO:0000256" key="7">
    <source>
        <dbReference type="ARBA" id="ARBA00022737"/>
    </source>
</evidence>
<evidence type="ECO:0000313" key="19">
    <source>
        <dbReference type="EMBL" id="KIT14318.1"/>
    </source>
</evidence>
<keyword evidence="10 14" id="KW-1133">Transmembrane helix</keyword>
<dbReference type="RefSeq" id="WP_043920655.1">
    <property type="nucleotide sequence ID" value="NZ_FZPF01000003.1"/>
</dbReference>
<dbReference type="AlphaFoldDB" id="A0A0D1D2M2"/>
<keyword evidence="13 14" id="KW-0472">Membrane</keyword>
<dbReference type="InterPro" id="IPR046342">
    <property type="entry name" value="CBS_dom_sf"/>
</dbReference>